<accession>A0A1M6LA87</accession>
<dbReference type="EMBL" id="FRAD01000005">
    <property type="protein sequence ID" value="SHJ68121.1"/>
    <property type="molecule type" value="Genomic_DNA"/>
</dbReference>
<dbReference type="OrthoDB" id="1934566at2"/>
<dbReference type="Pfam" id="PF02120">
    <property type="entry name" value="Flg_hook"/>
    <property type="match status" value="1"/>
</dbReference>
<dbReference type="AlphaFoldDB" id="A0A1M6LA87"/>
<dbReference type="Proteomes" id="UP000183952">
    <property type="component" value="Unassembled WGS sequence"/>
</dbReference>
<reference evidence="3 4" key="1">
    <citation type="submission" date="2016-11" db="EMBL/GenBank/DDBJ databases">
        <authorList>
            <person name="Jaros S."/>
            <person name="Januszkiewicz K."/>
            <person name="Wedrychowicz H."/>
        </authorList>
    </citation>
    <scope>NUCLEOTIDE SEQUENCE [LARGE SCALE GENOMIC DNA]</scope>
    <source>
        <strain evidence="3 4">DSM 3090</strain>
    </source>
</reference>
<name>A0A1M6LA87_9CLOT</name>
<dbReference type="STRING" id="1121331.SAMN02745248_00684"/>
<dbReference type="InterPro" id="IPR038610">
    <property type="entry name" value="FliK-like_C_sf"/>
</dbReference>
<evidence type="ECO:0000256" key="1">
    <source>
        <dbReference type="SAM" id="MobiDB-lite"/>
    </source>
</evidence>
<feature type="compositionally biased region" description="Basic and acidic residues" evidence="1">
    <location>
        <begin position="43"/>
        <end position="66"/>
    </location>
</feature>
<evidence type="ECO:0000259" key="2">
    <source>
        <dbReference type="Pfam" id="PF02120"/>
    </source>
</evidence>
<evidence type="ECO:0000313" key="4">
    <source>
        <dbReference type="Proteomes" id="UP000183952"/>
    </source>
</evidence>
<gene>
    <name evidence="3" type="ORF">SAMN02745248_00684</name>
</gene>
<protein>
    <submittedName>
        <fullName evidence="3">Hook-length control protein FliK</fullName>
    </submittedName>
</protein>
<evidence type="ECO:0000313" key="3">
    <source>
        <dbReference type="EMBL" id="SHJ68121.1"/>
    </source>
</evidence>
<sequence length="472" mass="52688">MINISTSLSGHILKNSKSNYSSESNTGEEFAKVLSKGNKAKQSRIEKNVTKADDDCKTSDKSKAGEEANISKGINADEGINVNENEPSKDVSPQCKDKNKSQVEEEFSPEDISIISHLLGVPEVKIRTLLEGILNESDNMKDIGMDRFDFLQIVMENMNSAEEGTLIKLGDENTKHDGMLFELFSKGTKGDIVDYVKGIVDKTTEIVAAKDTPHVGPLINDFKSLHGEFMEEINKKLEVVDKTSLLGIQGDDKKFSNGYFSAEQFANKGDKTTRSVDSHEVSFLKSIVSESPKKSSTIDNIKINPLVEFKSYASFDANVGEKMQGENLTIRKENIQVDIIKSVRLMNLSNMKELTLKVIPKELGELVITVSSENGILKANIKASTKEGYELMQNNAEFIKEKLGNENMKIQEFSVDIYDQNSTTGNKENFRHNENMNYIITRKNGSRESLIEDMDISEELQEDDYGVLNMLA</sequence>
<dbReference type="CDD" id="cd17470">
    <property type="entry name" value="T3SS_Flik_C"/>
    <property type="match status" value="1"/>
</dbReference>
<dbReference type="RefSeq" id="WP_072902356.1">
    <property type="nucleotide sequence ID" value="NZ_FRAD01000005.1"/>
</dbReference>
<dbReference type="Gene3D" id="3.30.750.140">
    <property type="match status" value="1"/>
</dbReference>
<dbReference type="InterPro" id="IPR021136">
    <property type="entry name" value="Flagellar_hook_control-like_C"/>
</dbReference>
<feature type="domain" description="Flagellar hook-length control protein-like C-terminal" evidence="2">
    <location>
        <begin position="343"/>
        <end position="421"/>
    </location>
</feature>
<feature type="region of interest" description="Disordered" evidence="1">
    <location>
        <begin position="1"/>
        <end position="107"/>
    </location>
</feature>
<keyword evidence="4" id="KW-1185">Reference proteome</keyword>
<feature type="compositionally biased region" description="Low complexity" evidence="1">
    <location>
        <begin position="15"/>
        <end position="25"/>
    </location>
</feature>
<organism evidence="3 4">
    <name type="scientific">Hathewaya proteolytica DSM 3090</name>
    <dbReference type="NCBI Taxonomy" id="1121331"/>
    <lineage>
        <taxon>Bacteria</taxon>
        <taxon>Bacillati</taxon>
        <taxon>Bacillota</taxon>
        <taxon>Clostridia</taxon>
        <taxon>Eubacteriales</taxon>
        <taxon>Clostridiaceae</taxon>
        <taxon>Hathewaya</taxon>
    </lineage>
</organism>
<proteinExistence type="predicted"/>